<comment type="similarity">
    <text evidence="1 8">Belongs to the thymidylate kinase family.</text>
</comment>
<accession>A0A1F5I1P9</accession>
<evidence type="ECO:0000256" key="8">
    <source>
        <dbReference type="HAMAP-Rule" id="MF_00165"/>
    </source>
</evidence>
<evidence type="ECO:0000313" key="11">
    <source>
        <dbReference type="Proteomes" id="UP000179227"/>
    </source>
</evidence>
<comment type="caution">
    <text evidence="8">Lacks conserved residue(s) required for the propagation of feature annotation.</text>
</comment>
<dbReference type="HAMAP" id="MF_00165">
    <property type="entry name" value="Thymidylate_kinase"/>
    <property type="match status" value="1"/>
</dbReference>
<dbReference type="InterPro" id="IPR018094">
    <property type="entry name" value="Thymidylate_kinase"/>
</dbReference>
<evidence type="ECO:0000256" key="6">
    <source>
        <dbReference type="ARBA" id="ARBA00022840"/>
    </source>
</evidence>
<dbReference type="GO" id="GO:0004798">
    <property type="term" value="F:dTMP kinase activity"/>
    <property type="evidence" value="ECO:0007669"/>
    <property type="project" value="UniProtKB-UniRule"/>
</dbReference>
<comment type="caution">
    <text evidence="10">The sequence shown here is derived from an EMBL/GenBank/DDBJ whole genome shotgun (WGS) entry which is preliminary data.</text>
</comment>
<dbReference type="GO" id="GO:0005737">
    <property type="term" value="C:cytoplasm"/>
    <property type="evidence" value="ECO:0007669"/>
    <property type="project" value="TreeGrafter"/>
</dbReference>
<dbReference type="Proteomes" id="UP000179227">
    <property type="component" value="Unassembled WGS sequence"/>
</dbReference>
<evidence type="ECO:0000256" key="5">
    <source>
        <dbReference type="ARBA" id="ARBA00022777"/>
    </source>
</evidence>
<gene>
    <name evidence="8" type="primary">tmk</name>
    <name evidence="10" type="ORF">A3A60_04835</name>
</gene>
<evidence type="ECO:0000259" key="9">
    <source>
        <dbReference type="Pfam" id="PF02223"/>
    </source>
</evidence>
<comment type="catalytic activity">
    <reaction evidence="7 8">
        <text>dTMP + ATP = dTDP + ADP</text>
        <dbReference type="Rhea" id="RHEA:13517"/>
        <dbReference type="ChEBI" id="CHEBI:30616"/>
        <dbReference type="ChEBI" id="CHEBI:58369"/>
        <dbReference type="ChEBI" id="CHEBI:63528"/>
        <dbReference type="ChEBI" id="CHEBI:456216"/>
        <dbReference type="EC" id="2.7.4.9"/>
    </reaction>
</comment>
<dbReference type="InterPro" id="IPR027417">
    <property type="entry name" value="P-loop_NTPase"/>
</dbReference>
<evidence type="ECO:0000313" key="10">
    <source>
        <dbReference type="EMBL" id="OGE10337.1"/>
    </source>
</evidence>
<dbReference type="EC" id="2.7.4.9" evidence="8"/>
<keyword evidence="3 8" id="KW-0545">Nucleotide biosynthesis</keyword>
<evidence type="ECO:0000256" key="1">
    <source>
        <dbReference type="ARBA" id="ARBA00009776"/>
    </source>
</evidence>
<evidence type="ECO:0000256" key="7">
    <source>
        <dbReference type="ARBA" id="ARBA00048743"/>
    </source>
</evidence>
<organism evidence="10 11">
    <name type="scientific">Candidatus Curtissbacteria bacterium RIFCSPLOWO2_01_FULL_42_26</name>
    <dbReference type="NCBI Taxonomy" id="1797729"/>
    <lineage>
        <taxon>Bacteria</taxon>
        <taxon>Candidatus Curtissiibacteriota</taxon>
    </lineage>
</organism>
<feature type="domain" description="Thymidylate kinase-like" evidence="9">
    <location>
        <begin position="17"/>
        <end position="198"/>
    </location>
</feature>
<dbReference type="GO" id="GO:0006233">
    <property type="term" value="P:dTDP biosynthetic process"/>
    <property type="evidence" value="ECO:0007669"/>
    <property type="project" value="InterPro"/>
</dbReference>
<sequence>MLRKKDNLKYSGLFIAIEGVDGSGLSTQTKLVVDLLRLRELKAFATKEPTNNVVGGLIRGVLSGVTNFPAEGLQLLFAADRAHHLSREVIPQLMEGNILVSDRYFWTSVAYGGIAMDREWLLEVNDKFLVPDLTIFLDVSPKEALHRIKKDRFELEIFEHENQLLKVRQNYFWLMEQSPKRFSVVKAVGDRDEIAKEIISAISVLPKFSKFKA</sequence>
<comment type="function">
    <text evidence="8">Phosphorylation of dTMP to form dTDP in both de novo and salvage pathways of dTTP synthesis.</text>
</comment>
<dbReference type="CDD" id="cd01672">
    <property type="entry name" value="TMPK"/>
    <property type="match status" value="1"/>
</dbReference>
<proteinExistence type="inferred from homology"/>
<protein>
    <recommendedName>
        <fullName evidence="8">Thymidylate kinase</fullName>
        <ecNumber evidence="8">2.7.4.9</ecNumber>
    </recommendedName>
    <alternativeName>
        <fullName evidence="8">dTMP kinase</fullName>
    </alternativeName>
</protein>
<dbReference type="Pfam" id="PF02223">
    <property type="entry name" value="Thymidylate_kin"/>
    <property type="match status" value="1"/>
</dbReference>
<reference evidence="10 11" key="1">
    <citation type="journal article" date="2016" name="Nat. Commun.">
        <title>Thousands of microbial genomes shed light on interconnected biogeochemical processes in an aquifer system.</title>
        <authorList>
            <person name="Anantharaman K."/>
            <person name="Brown C.T."/>
            <person name="Hug L.A."/>
            <person name="Sharon I."/>
            <person name="Castelle C.J."/>
            <person name="Probst A.J."/>
            <person name="Thomas B.C."/>
            <person name="Singh A."/>
            <person name="Wilkins M.J."/>
            <person name="Karaoz U."/>
            <person name="Brodie E.L."/>
            <person name="Williams K.H."/>
            <person name="Hubbard S.S."/>
            <person name="Banfield J.F."/>
        </authorList>
    </citation>
    <scope>NUCLEOTIDE SEQUENCE [LARGE SCALE GENOMIC DNA]</scope>
</reference>
<dbReference type="PANTHER" id="PTHR10344">
    <property type="entry name" value="THYMIDYLATE KINASE"/>
    <property type="match status" value="1"/>
</dbReference>
<dbReference type="Gene3D" id="3.40.50.300">
    <property type="entry name" value="P-loop containing nucleotide triphosphate hydrolases"/>
    <property type="match status" value="1"/>
</dbReference>
<dbReference type="NCBIfam" id="TIGR00041">
    <property type="entry name" value="DTMP_kinase"/>
    <property type="match status" value="1"/>
</dbReference>
<dbReference type="InterPro" id="IPR039430">
    <property type="entry name" value="Thymidylate_kin-like_dom"/>
</dbReference>
<dbReference type="PANTHER" id="PTHR10344:SF4">
    <property type="entry name" value="UMP-CMP KINASE 2, MITOCHONDRIAL"/>
    <property type="match status" value="1"/>
</dbReference>
<keyword evidence="5 8" id="KW-0418">Kinase</keyword>
<evidence type="ECO:0000256" key="3">
    <source>
        <dbReference type="ARBA" id="ARBA00022727"/>
    </source>
</evidence>
<dbReference type="STRING" id="1797729.A3A60_04835"/>
<name>A0A1F5I1P9_9BACT</name>
<keyword evidence="4 8" id="KW-0547">Nucleotide-binding</keyword>
<dbReference type="AlphaFoldDB" id="A0A1F5I1P9"/>
<evidence type="ECO:0000256" key="4">
    <source>
        <dbReference type="ARBA" id="ARBA00022741"/>
    </source>
</evidence>
<keyword evidence="6 8" id="KW-0067">ATP-binding</keyword>
<dbReference type="GO" id="GO:0006227">
    <property type="term" value="P:dUDP biosynthetic process"/>
    <property type="evidence" value="ECO:0007669"/>
    <property type="project" value="TreeGrafter"/>
</dbReference>
<keyword evidence="2 8" id="KW-0808">Transferase</keyword>
<evidence type="ECO:0000256" key="2">
    <source>
        <dbReference type="ARBA" id="ARBA00022679"/>
    </source>
</evidence>
<dbReference type="EMBL" id="MFBS01000011">
    <property type="protein sequence ID" value="OGE10337.1"/>
    <property type="molecule type" value="Genomic_DNA"/>
</dbReference>
<dbReference type="GO" id="GO:0005524">
    <property type="term" value="F:ATP binding"/>
    <property type="evidence" value="ECO:0007669"/>
    <property type="project" value="UniProtKB-UniRule"/>
</dbReference>
<dbReference type="SUPFAM" id="SSF52540">
    <property type="entry name" value="P-loop containing nucleoside triphosphate hydrolases"/>
    <property type="match status" value="1"/>
</dbReference>
<dbReference type="GO" id="GO:0006235">
    <property type="term" value="P:dTTP biosynthetic process"/>
    <property type="evidence" value="ECO:0007669"/>
    <property type="project" value="UniProtKB-UniRule"/>
</dbReference>